<keyword evidence="4" id="KW-0804">Transcription</keyword>
<dbReference type="InterPro" id="IPR050389">
    <property type="entry name" value="LysR-type_TF"/>
</dbReference>
<dbReference type="RefSeq" id="WP_378251514.1">
    <property type="nucleotide sequence ID" value="NZ_JBHSIT010000001.1"/>
</dbReference>
<comment type="similarity">
    <text evidence="1">Belongs to the LysR transcriptional regulatory family.</text>
</comment>
<dbReference type="InterPro" id="IPR000847">
    <property type="entry name" value="LysR_HTH_N"/>
</dbReference>
<evidence type="ECO:0000256" key="2">
    <source>
        <dbReference type="ARBA" id="ARBA00023015"/>
    </source>
</evidence>
<dbReference type="PANTHER" id="PTHR30118:SF15">
    <property type="entry name" value="TRANSCRIPTIONAL REGULATORY PROTEIN"/>
    <property type="match status" value="1"/>
</dbReference>
<dbReference type="InterPro" id="IPR036388">
    <property type="entry name" value="WH-like_DNA-bd_sf"/>
</dbReference>
<keyword evidence="7" id="KW-1185">Reference proteome</keyword>
<name>A0ABV9TNX8_9ACTN</name>
<dbReference type="Proteomes" id="UP001595872">
    <property type="component" value="Unassembled WGS sequence"/>
</dbReference>
<accession>A0ABV9TNX8</accession>
<dbReference type="Pfam" id="PF00126">
    <property type="entry name" value="HTH_1"/>
    <property type="match status" value="1"/>
</dbReference>
<evidence type="ECO:0000256" key="4">
    <source>
        <dbReference type="ARBA" id="ARBA00023163"/>
    </source>
</evidence>
<organism evidence="6 7">
    <name type="scientific">Actinomadura gamaensis</name>
    <dbReference type="NCBI Taxonomy" id="1763541"/>
    <lineage>
        <taxon>Bacteria</taxon>
        <taxon>Bacillati</taxon>
        <taxon>Actinomycetota</taxon>
        <taxon>Actinomycetes</taxon>
        <taxon>Streptosporangiales</taxon>
        <taxon>Thermomonosporaceae</taxon>
        <taxon>Actinomadura</taxon>
    </lineage>
</organism>
<gene>
    <name evidence="6" type="ORF">ACFPCY_00435</name>
</gene>
<dbReference type="EMBL" id="JBHSIT010000001">
    <property type="protein sequence ID" value="MFC4905772.1"/>
    <property type="molecule type" value="Genomic_DNA"/>
</dbReference>
<dbReference type="SUPFAM" id="SSF53850">
    <property type="entry name" value="Periplasmic binding protein-like II"/>
    <property type="match status" value="1"/>
</dbReference>
<dbReference type="InterPro" id="IPR036390">
    <property type="entry name" value="WH_DNA-bd_sf"/>
</dbReference>
<proteinExistence type="inferred from homology"/>
<comment type="caution">
    <text evidence="6">The sequence shown here is derived from an EMBL/GenBank/DDBJ whole genome shotgun (WGS) entry which is preliminary data.</text>
</comment>
<reference evidence="7" key="1">
    <citation type="journal article" date="2019" name="Int. J. Syst. Evol. Microbiol.">
        <title>The Global Catalogue of Microorganisms (GCM) 10K type strain sequencing project: providing services to taxonomists for standard genome sequencing and annotation.</title>
        <authorList>
            <consortium name="The Broad Institute Genomics Platform"/>
            <consortium name="The Broad Institute Genome Sequencing Center for Infectious Disease"/>
            <person name="Wu L."/>
            <person name="Ma J."/>
        </authorList>
    </citation>
    <scope>NUCLEOTIDE SEQUENCE [LARGE SCALE GENOMIC DNA]</scope>
    <source>
        <strain evidence="7">KLKA75</strain>
    </source>
</reference>
<dbReference type="InterPro" id="IPR005119">
    <property type="entry name" value="LysR_subst-bd"/>
</dbReference>
<dbReference type="Gene3D" id="3.40.190.10">
    <property type="entry name" value="Periplasmic binding protein-like II"/>
    <property type="match status" value="2"/>
</dbReference>
<evidence type="ECO:0000313" key="7">
    <source>
        <dbReference type="Proteomes" id="UP001595872"/>
    </source>
</evidence>
<evidence type="ECO:0000259" key="5">
    <source>
        <dbReference type="PROSITE" id="PS50931"/>
    </source>
</evidence>
<evidence type="ECO:0000313" key="6">
    <source>
        <dbReference type="EMBL" id="MFC4905772.1"/>
    </source>
</evidence>
<dbReference type="PANTHER" id="PTHR30118">
    <property type="entry name" value="HTH-TYPE TRANSCRIPTIONAL REGULATOR LEUO-RELATED"/>
    <property type="match status" value="1"/>
</dbReference>
<feature type="domain" description="HTH lysR-type" evidence="5">
    <location>
        <begin position="5"/>
        <end position="62"/>
    </location>
</feature>
<dbReference type="PROSITE" id="PS50931">
    <property type="entry name" value="HTH_LYSR"/>
    <property type="match status" value="1"/>
</dbReference>
<dbReference type="Gene3D" id="1.10.10.10">
    <property type="entry name" value="Winged helix-like DNA-binding domain superfamily/Winged helix DNA-binding domain"/>
    <property type="match status" value="1"/>
</dbReference>
<evidence type="ECO:0000256" key="3">
    <source>
        <dbReference type="ARBA" id="ARBA00023125"/>
    </source>
</evidence>
<evidence type="ECO:0000256" key="1">
    <source>
        <dbReference type="ARBA" id="ARBA00009437"/>
    </source>
</evidence>
<keyword evidence="2" id="KW-0805">Transcription regulation</keyword>
<protein>
    <submittedName>
        <fullName evidence="6">LysR family transcriptional regulator</fullName>
    </submittedName>
</protein>
<dbReference type="SUPFAM" id="SSF46785">
    <property type="entry name" value="Winged helix' DNA-binding domain"/>
    <property type="match status" value="1"/>
</dbReference>
<keyword evidence="3" id="KW-0238">DNA-binding</keyword>
<dbReference type="Pfam" id="PF03466">
    <property type="entry name" value="LysR_substrate"/>
    <property type="match status" value="1"/>
</dbReference>
<sequence>MQSRLDLNLLVALDVLLDEGSVTGAAERLHLSGPAMSRTLGRIRRALGDPILVRSGRGMTPTPRALAMHAEVRELVRRANALFTADAEFDPREATGVFTLQSEESTVAVIGGPLLSHLARDAPGLRLRFVGEGPQDTSALRRDTVDLEIGVIHDRTAETRAELLLEDRFVSVVRPGHPLAGRNPTAAEWASFPQLVNSRRGRLNGPIDALLADHDLTRTVIGSVPTITSALQIAADTDLVAFAAERLHRRLVERMALIPVPIPLPLPPLAFSLAWHVRHDADPAHAWLRTRVRDTFLTAAA</sequence>